<evidence type="ECO:0000313" key="2">
    <source>
        <dbReference type="EMBL" id="RON44155.1"/>
    </source>
</evidence>
<proteinExistence type="predicted"/>
<dbReference type="EMBL" id="MOBQ01000022">
    <property type="protein sequence ID" value="RON44155.1"/>
    <property type="molecule type" value="Genomic_DNA"/>
</dbReference>
<feature type="domain" description="DUF7693" evidence="1">
    <location>
        <begin position="8"/>
        <end position="100"/>
    </location>
</feature>
<comment type="caution">
    <text evidence="2">The sequence shown here is derived from an EMBL/GenBank/DDBJ whole genome shotgun (WGS) entry which is preliminary data.</text>
</comment>
<dbReference type="RefSeq" id="WP_123511515.1">
    <property type="nucleotide sequence ID" value="NZ_MOBQ01000022.1"/>
</dbReference>
<protein>
    <recommendedName>
        <fullName evidence="1">DUF7693 domain-containing protein</fullName>
    </recommendedName>
</protein>
<organism evidence="2 3">
    <name type="scientific">Pseudomonas frederiksbergensis</name>
    <dbReference type="NCBI Taxonomy" id="104087"/>
    <lineage>
        <taxon>Bacteria</taxon>
        <taxon>Pseudomonadati</taxon>
        <taxon>Pseudomonadota</taxon>
        <taxon>Gammaproteobacteria</taxon>
        <taxon>Pseudomonadales</taxon>
        <taxon>Pseudomonadaceae</taxon>
        <taxon>Pseudomonas</taxon>
    </lineage>
</organism>
<gene>
    <name evidence="2" type="ORF">BK666_17475</name>
</gene>
<name>A0A423K0P0_9PSED</name>
<dbReference type="InterPro" id="IPR056110">
    <property type="entry name" value="DUF7693"/>
</dbReference>
<dbReference type="OrthoDB" id="7000909at2"/>
<reference evidence="2 3" key="1">
    <citation type="submission" date="2016-10" db="EMBL/GenBank/DDBJ databases">
        <title>Comparative genome analysis of multiple Pseudomonas spp. focuses on biocontrol and plant growth promoting traits.</title>
        <authorList>
            <person name="Tao X.-Y."/>
            <person name="Taylor C.G."/>
        </authorList>
    </citation>
    <scope>NUCLEOTIDE SEQUENCE [LARGE SCALE GENOMIC DNA]</scope>
    <source>
        <strain evidence="2 3">37A10</strain>
    </source>
</reference>
<dbReference type="Proteomes" id="UP000285349">
    <property type="component" value="Unassembled WGS sequence"/>
</dbReference>
<dbReference type="AlphaFoldDB" id="A0A423K0P0"/>
<dbReference type="Pfam" id="PF24745">
    <property type="entry name" value="DUF7693"/>
    <property type="match status" value="1"/>
</dbReference>
<evidence type="ECO:0000259" key="1">
    <source>
        <dbReference type="Pfam" id="PF24745"/>
    </source>
</evidence>
<accession>A0A423K0P0</accession>
<sequence length="115" mass="12826">MNAHRPALTAREVCQVLRDAALGTRPFQRLGPPGASEHVEIDIEGWRLSLDLDDHRLRHCQRCQSPDGREGVFDSWQRYGTDPVSLLSTWELAQIEQLLGAEPGHVEGADASDSR</sequence>
<evidence type="ECO:0000313" key="3">
    <source>
        <dbReference type="Proteomes" id="UP000285349"/>
    </source>
</evidence>